<accession>A0A6I8MAF4</accession>
<evidence type="ECO:0000313" key="5">
    <source>
        <dbReference type="Proteomes" id="UP000423525"/>
    </source>
</evidence>
<protein>
    <recommendedName>
        <fullName evidence="1">ESAT-6-like protein</fullName>
    </recommendedName>
</protein>
<evidence type="ECO:0000313" key="3">
    <source>
        <dbReference type="EMBL" id="MDT9410421.1"/>
    </source>
</evidence>
<reference evidence="4 5" key="1">
    <citation type="submission" date="2019-11" db="EMBL/GenBank/DDBJ databases">
        <authorList>
            <person name="Brisse S."/>
        </authorList>
    </citation>
    <scope>NUCLEOTIDE SEQUENCE [LARGE SCALE GENOMIC DNA]</scope>
    <source>
        <strain evidence="4">FRC0190</strain>
    </source>
</reference>
<feature type="region of interest" description="Disordered" evidence="2">
    <location>
        <begin position="1"/>
        <end position="23"/>
    </location>
</feature>
<evidence type="ECO:0000313" key="4">
    <source>
        <dbReference type="EMBL" id="VZH84544.1"/>
    </source>
</evidence>
<evidence type="ECO:0000256" key="2">
    <source>
        <dbReference type="SAM" id="MobiDB-lite"/>
    </source>
</evidence>
<dbReference type="GeneID" id="97331167"/>
<dbReference type="NCBIfam" id="TIGR03930">
    <property type="entry name" value="WXG100_ESAT6"/>
    <property type="match status" value="1"/>
</dbReference>
<evidence type="ECO:0000256" key="1">
    <source>
        <dbReference type="RuleBase" id="RU362001"/>
    </source>
</evidence>
<gene>
    <name evidence="4" type="ORF">FRC0190_00559</name>
    <name evidence="3" type="ORF">P8T80_03315</name>
</gene>
<dbReference type="SMR" id="A0A6I8MAF4"/>
<reference evidence="3 6" key="2">
    <citation type="submission" date="2023-03" db="EMBL/GenBank/DDBJ databases">
        <title>Whole genome sequence of the first Corynebacterium rouxii strains isolated in Brazil: a recent member of Corynebacterium diphtheriae complex.</title>
        <authorList>
            <person name="Vieira V."/>
            <person name="Ramos J.N."/>
            <person name="Araujo M.R.B."/>
            <person name="Baio P.V."/>
            <person name="Sant'Anna L.O."/>
            <person name="Veras J.F.C."/>
            <person name="Vieira E.M.D."/>
            <person name="Sousa M.A.B."/>
            <person name="Camargo C.H."/>
            <person name="Sacchi C.T."/>
            <person name="Campos K.R."/>
            <person name="Santos M.B.N."/>
            <person name="Bokermann S."/>
            <person name="Alvim L.B."/>
            <person name="Santos L.S."/>
            <person name="Mattos-Guaraldi A.L."/>
        </authorList>
    </citation>
    <scope>NUCLEOTIDE SEQUENCE [LARGE SCALE GENOMIC DNA]</scope>
    <source>
        <strain evidence="3 6">70862</strain>
    </source>
</reference>
<dbReference type="AlphaFoldDB" id="A0A6I8MAF4"/>
<dbReference type="Proteomes" id="UP000423525">
    <property type="component" value="Chromosome"/>
</dbReference>
<dbReference type="RefSeq" id="WP_010934381.1">
    <property type="nucleotide sequence ID" value="NZ_CP168248.1"/>
</dbReference>
<comment type="similarity">
    <text evidence="1">Belongs to the WXG100 family.</text>
</comment>
<dbReference type="InterPro" id="IPR010310">
    <property type="entry name" value="T7SS_ESAT-6-like"/>
</dbReference>
<evidence type="ECO:0000313" key="6">
    <source>
        <dbReference type="Proteomes" id="UP001265983"/>
    </source>
</evidence>
<organism evidence="4 5">
    <name type="scientific">Corynebacterium rouxii</name>
    <dbReference type="NCBI Taxonomy" id="2719119"/>
    <lineage>
        <taxon>Bacteria</taxon>
        <taxon>Bacillati</taxon>
        <taxon>Actinomycetota</taxon>
        <taxon>Actinomycetes</taxon>
        <taxon>Mycobacteriales</taxon>
        <taxon>Corynebacteriaceae</taxon>
        <taxon>Corynebacterium</taxon>
    </lineage>
</organism>
<dbReference type="EMBL" id="LR738855">
    <property type="protein sequence ID" value="VZH84544.1"/>
    <property type="molecule type" value="Genomic_DNA"/>
</dbReference>
<name>A0A6I8MAF4_9CORY</name>
<dbReference type="InterPro" id="IPR036689">
    <property type="entry name" value="ESAT-6-like_sf"/>
</dbReference>
<dbReference type="SUPFAM" id="SSF140453">
    <property type="entry name" value="EsxAB dimer-like"/>
    <property type="match status" value="1"/>
</dbReference>
<dbReference type="Pfam" id="PF06013">
    <property type="entry name" value="WXG100"/>
    <property type="match status" value="1"/>
</dbReference>
<dbReference type="KEGG" id="crf:FRC0190_00559"/>
<dbReference type="EMBL" id="JARUHM010000008">
    <property type="protein sequence ID" value="MDT9410421.1"/>
    <property type="molecule type" value="Genomic_DNA"/>
</dbReference>
<keyword evidence="6" id="KW-1185">Reference proteome</keyword>
<sequence length="105" mass="11349">MSQGFKTEADVMRNTAHRVDDTNQEVSAELSRLRSIVDGVRASWEGTAQVSFDNLMQRWDASAKGLQDALQSISDNIRGNATSFENVEADNQSAFSAVGGQGLAL</sequence>
<dbReference type="Gene3D" id="1.10.287.1060">
    <property type="entry name" value="ESAT-6-like"/>
    <property type="match status" value="1"/>
</dbReference>
<proteinExistence type="inferred from homology"/>
<feature type="compositionally biased region" description="Basic and acidic residues" evidence="2">
    <location>
        <begin position="7"/>
        <end position="21"/>
    </location>
</feature>
<dbReference type="Proteomes" id="UP001265983">
    <property type="component" value="Unassembled WGS sequence"/>
</dbReference>